<reference evidence="8" key="1">
    <citation type="journal article" date="2019" name="Mol. Phylogenet. Evol.">
        <title>Morphological evolution and classification of the red algal order Ceramiales inferred using plastid phylogenomics.</title>
        <authorList>
            <person name="Diaz-Tapia P."/>
            <person name="Pasella M.M."/>
            <person name="Verbruggen H."/>
            <person name="Maggs C.A."/>
        </authorList>
    </citation>
    <scope>NUCLEOTIDE SEQUENCE</scope>
    <source>
        <strain evidence="8">PD2206</strain>
    </source>
</reference>
<keyword evidence="3" id="KW-0694">RNA-binding</keyword>
<dbReference type="InterPro" id="IPR012678">
    <property type="entry name" value="Ribosomal_uL23/eL15/eS24_sf"/>
</dbReference>
<dbReference type="AlphaFoldDB" id="A0A4D6WSE2"/>
<dbReference type="Pfam" id="PF00276">
    <property type="entry name" value="Ribosomal_L23"/>
    <property type="match status" value="1"/>
</dbReference>
<proteinExistence type="inferred from homology"/>
<evidence type="ECO:0000256" key="1">
    <source>
        <dbReference type="ARBA" id="ARBA00006700"/>
    </source>
</evidence>
<dbReference type="Gene3D" id="3.30.70.330">
    <property type="match status" value="1"/>
</dbReference>
<dbReference type="InterPro" id="IPR012677">
    <property type="entry name" value="Nucleotide-bd_a/b_plait_sf"/>
</dbReference>
<organism evidence="8">
    <name type="scientific">Antithamnion hubbsii</name>
    <dbReference type="NCBI Taxonomy" id="1005974"/>
    <lineage>
        <taxon>Eukaryota</taxon>
        <taxon>Rhodophyta</taxon>
        <taxon>Florideophyceae</taxon>
        <taxon>Rhodymeniophycidae</taxon>
        <taxon>Ceramiales</taxon>
        <taxon>Ceramiaceae</taxon>
        <taxon>Antithamnion</taxon>
    </lineage>
</organism>
<dbReference type="SUPFAM" id="SSF54189">
    <property type="entry name" value="Ribosomal proteins S24e, L23 and L15e"/>
    <property type="match status" value="1"/>
</dbReference>
<geneLocation type="plastid" evidence="8"/>
<dbReference type="FunFam" id="3.30.70.330:FF:000001">
    <property type="entry name" value="50S ribosomal protein L23"/>
    <property type="match status" value="1"/>
</dbReference>
<keyword evidence="2" id="KW-0699">rRNA-binding</keyword>
<evidence type="ECO:0000313" key="8">
    <source>
        <dbReference type="EMBL" id="QCI04475.1"/>
    </source>
</evidence>
<name>A0A4D6WSE2_9FLOR</name>
<dbReference type="GO" id="GO:0006412">
    <property type="term" value="P:translation"/>
    <property type="evidence" value="ECO:0007669"/>
    <property type="project" value="InterPro"/>
</dbReference>
<sequence length="102" mass="12079">MTNLKNNIRELLDIIYYPIITDKTTQYLEENKYCFAVSYKASKLKIKQAIEYIFNVKIIKINTLNKPPKKRRVGRFTGITRKYKKAVIELNSKDTINLFENT</sequence>
<keyword evidence="4 8" id="KW-0689">Ribosomal protein</keyword>
<evidence type="ECO:0000256" key="7">
    <source>
        <dbReference type="ARBA" id="ARBA00035366"/>
    </source>
</evidence>
<accession>A0A4D6WSE2</accession>
<dbReference type="GO" id="GO:0005840">
    <property type="term" value="C:ribosome"/>
    <property type="evidence" value="ECO:0007669"/>
    <property type="project" value="UniProtKB-KW"/>
</dbReference>
<reference evidence="8" key="2">
    <citation type="submission" date="2019-04" db="EMBL/GenBank/DDBJ databases">
        <authorList>
            <person name="Pasella M."/>
        </authorList>
    </citation>
    <scope>NUCLEOTIDE SEQUENCE</scope>
    <source>
        <strain evidence="8">PD2206</strain>
    </source>
</reference>
<dbReference type="GO" id="GO:1990904">
    <property type="term" value="C:ribonucleoprotein complex"/>
    <property type="evidence" value="ECO:0007669"/>
    <property type="project" value="UniProtKB-KW"/>
</dbReference>
<evidence type="ECO:0000256" key="2">
    <source>
        <dbReference type="ARBA" id="ARBA00022730"/>
    </source>
</evidence>
<evidence type="ECO:0000256" key="5">
    <source>
        <dbReference type="ARBA" id="ARBA00023274"/>
    </source>
</evidence>
<dbReference type="InterPro" id="IPR013025">
    <property type="entry name" value="Ribosomal_uL23-like"/>
</dbReference>
<dbReference type="HAMAP" id="MF_01369_B">
    <property type="entry name" value="Ribosomal_uL23_B"/>
    <property type="match status" value="1"/>
</dbReference>
<protein>
    <recommendedName>
        <fullName evidence="6">Large ribosomal subunit protein uL23c</fullName>
    </recommendedName>
    <alternativeName>
        <fullName evidence="7">50S ribosomal protein L23, chloroplastic</fullName>
    </alternativeName>
</protein>
<dbReference type="GO" id="GO:0003735">
    <property type="term" value="F:structural constituent of ribosome"/>
    <property type="evidence" value="ECO:0007669"/>
    <property type="project" value="InterPro"/>
</dbReference>
<dbReference type="NCBIfam" id="NF004363">
    <property type="entry name" value="PRK05738.2-4"/>
    <property type="match status" value="1"/>
</dbReference>
<keyword evidence="8" id="KW-0934">Plastid</keyword>
<gene>
    <name evidence="8" type="primary">rpl23</name>
</gene>
<evidence type="ECO:0000256" key="4">
    <source>
        <dbReference type="ARBA" id="ARBA00022980"/>
    </source>
</evidence>
<evidence type="ECO:0000256" key="6">
    <source>
        <dbReference type="ARBA" id="ARBA00035287"/>
    </source>
</evidence>
<dbReference type="PANTHER" id="PTHR11620">
    <property type="entry name" value="60S RIBOSOMAL PROTEIN L23A"/>
    <property type="match status" value="1"/>
</dbReference>
<comment type="similarity">
    <text evidence="1">Belongs to the universal ribosomal protein uL23 family.</text>
</comment>
<dbReference type="EMBL" id="MK814610">
    <property type="protein sequence ID" value="QCI04475.1"/>
    <property type="molecule type" value="Genomic_DNA"/>
</dbReference>
<dbReference type="GO" id="GO:0019843">
    <property type="term" value="F:rRNA binding"/>
    <property type="evidence" value="ECO:0007669"/>
    <property type="project" value="UniProtKB-KW"/>
</dbReference>
<evidence type="ECO:0000256" key="3">
    <source>
        <dbReference type="ARBA" id="ARBA00022884"/>
    </source>
</evidence>
<keyword evidence="5" id="KW-0687">Ribonucleoprotein</keyword>